<dbReference type="RefSeq" id="WP_182158952.1">
    <property type="nucleotide sequence ID" value="NZ_JACEZT010000001.1"/>
</dbReference>
<protein>
    <submittedName>
        <fullName evidence="2">Uncharacterized protein</fullName>
    </submittedName>
</protein>
<name>A0A7W2I9U3_9BURK</name>
<gene>
    <name evidence="2" type="ORF">H3H37_00275</name>
</gene>
<feature type="chain" id="PRO_5030879411" evidence="1">
    <location>
        <begin position="25"/>
        <end position="208"/>
    </location>
</feature>
<comment type="caution">
    <text evidence="2">The sequence shown here is derived from an EMBL/GenBank/DDBJ whole genome shotgun (WGS) entry which is preliminary data.</text>
</comment>
<reference evidence="2 3" key="1">
    <citation type="submission" date="2020-07" db="EMBL/GenBank/DDBJ databases">
        <title>Novel species isolated from subtropical streams in China.</title>
        <authorList>
            <person name="Lu H."/>
        </authorList>
    </citation>
    <scope>NUCLEOTIDE SEQUENCE [LARGE SCALE GENOMIC DNA]</scope>
    <source>
        <strain evidence="2 3">LX20W</strain>
    </source>
</reference>
<evidence type="ECO:0000313" key="2">
    <source>
        <dbReference type="EMBL" id="MBA5635504.1"/>
    </source>
</evidence>
<sequence length="208" mass="21734">MCKRTVLMLLLALGLAGASMGVLAQSGQTAFGQATVEPALNAADGSTVYLLTPSKAPFPSMANPRAAAPLYLPAYPSNSTINPAVLNCQPHNCDHVNVLPFPAPGYPNGGATCVQYGYPANQCALLIGHDHLIGVPHTGDFNVAWSVVLVVFTPEGLAAGAGNRRVMTLMDIATLVTRGWAHEVATPITFNCSIVPANVYYKGTPLSF</sequence>
<evidence type="ECO:0000256" key="1">
    <source>
        <dbReference type="SAM" id="SignalP"/>
    </source>
</evidence>
<feature type="signal peptide" evidence="1">
    <location>
        <begin position="1"/>
        <end position="24"/>
    </location>
</feature>
<dbReference type="AlphaFoldDB" id="A0A7W2I9U3"/>
<dbReference type="Proteomes" id="UP000534388">
    <property type="component" value="Unassembled WGS sequence"/>
</dbReference>
<keyword evidence="1" id="KW-0732">Signal</keyword>
<keyword evidence="3" id="KW-1185">Reference proteome</keyword>
<accession>A0A7W2I9U3</accession>
<organism evidence="2 3">
    <name type="scientific">Rugamonas brunnea</name>
    <dbReference type="NCBI Taxonomy" id="2758569"/>
    <lineage>
        <taxon>Bacteria</taxon>
        <taxon>Pseudomonadati</taxon>
        <taxon>Pseudomonadota</taxon>
        <taxon>Betaproteobacteria</taxon>
        <taxon>Burkholderiales</taxon>
        <taxon>Oxalobacteraceae</taxon>
        <taxon>Telluria group</taxon>
        <taxon>Rugamonas</taxon>
    </lineage>
</organism>
<dbReference type="EMBL" id="JACEZT010000001">
    <property type="protein sequence ID" value="MBA5635504.1"/>
    <property type="molecule type" value="Genomic_DNA"/>
</dbReference>
<evidence type="ECO:0000313" key="3">
    <source>
        <dbReference type="Proteomes" id="UP000534388"/>
    </source>
</evidence>
<proteinExistence type="predicted"/>